<dbReference type="EMBL" id="MKIN01000018">
    <property type="protein sequence ID" value="OLP51869.1"/>
    <property type="molecule type" value="Genomic_DNA"/>
</dbReference>
<feature type="transmembrane region" description="Helical" evidence="5">
    <location>
        <begin position="67"/>
        <end position="90"/>
    </location>
</feature>
<feature type="transmembrane region" description="Helical" evidence="5">
    <location>
        <begin position="96"/>
        <end position="116"/>
    </location>
</feature>
<dbReference type="AlphaFoldDB" id="A0A1Q9AAH8"/>
<reference evidence="8 9" key="1">
    <citation type="submission" date="2016-09" db="EMBL/GenBank/DDBJ databases">
        <title>Rhizobium oryziradicis sp. nov., isolated from the root of rice.</title>
        <authorList>
            <person name="Zhao J."/>
            <person name="Zhang X."/>
        </authorList>
    </citation>
    <scope>NUCLEOTIDE SEQUENCE [LARGE SCALE GENOMIC DNA]</scope>
    <source>
        <strain evidence="8 9">14971</strain>
    </source>
</reference>
<evidence type="ECO:0000256" key="4">
    <source>
        <dbReference type="ARBA" id="ARBA00023136"/>
    </source>
</evidence>
<dbReference type="InterPro" id="IPR037185">
    <property type="entry name" value="EmrE-like"/>
</dbReference>
<comment type="caution">
    <text evidence="8">The sequence shown here is derived from an EMBL/GenBank/DDBJ whole genome shotgun (WGS) entry which is preliminary data.</text>
</comment>
<dbReference type="InterPro" id="IPR050638">
    <property type="entry name" value="AA-Vitamin_Transporters"/>
</dbReference>
<dbReference type="InterPro" id="IPR000620">
    <property type="entry name" value="EamA_dom"/>
</dbReference>
<organism evidence="8 9">
    <name type="scientific">Allorhizobium taibaishanense</name>
    <dbReference type="NCBI Taxonomy" id="887144"/>
    <lineage>
        <taxon>Bacteria</taxon>
        <taxon>Pseudomonadati</taxon>
        <taxon>Pseudomonadota</taxon>
        <taxon>Alphaproteobacteria</taxon>
        <taxon>Hyphomicrobiales</taxon>
        <taxon>Rhizobiaceae</taxon>
        <taxon>Rhizobium/Agrobacterium group</taxon>
        <taxon>Allorhizobium</taxon>
    </lineage>
</organism>
<feature type="transmembrane region" description="Helical" evidence="5">
    <location>
        <begin position="251"/>
        <end position="267"/>
    </location>
</feature>
<feature type="transmembrane region" description="Helical" evidence="5">
    <location>
        <begin position="154"/>
        <end position="174"/>
    </location>
</feature>
<evidence type="ECO:0000259" key="6">
    <source>
        <dbReference type="Pfam" id="PF00892"/>
    </source>
</evidence>
<evidence type="ECO:0000256" key="5">
    <source>
        <dbReference type="SAM" id="Phobius"/>
    </source>
</evidence>
<keyword evidence="9" id="KW-1185">Reference proteome</keyword>
<dbReference type="RefSeq" id="WP_075612999.1">
    <property type="nucleotide sequence ID" value="NZ_JACIED010000002.1"/>
</dbReference>
<proteinExistence type="predicted"/>
<feature type="transmembrane region" description="Helical" evidence="5">
    <location>
        <begin position="128"/>
        <end position="148"/>
    </location>
</feature>
<keyword evidence="3 5" id="KW-1133">Transmembrane helix</keyword>
<evidence type="ECO:0000256" key="3">
    <source>
        <dbReference type="ARBA" id="ARBA00022989"/>
    </source>
</evidence>
<feature type="transmembrane region" description="Helical" evidence="5">
    <location>
        <begin position="186"/>
        <end position="204"/>
    </location>
</feature>
<dbReference type="OrthoDB" id="9810556at2"/>
<reference evidence="7 10" key="2">
    <citation type="submission" date="2020-08" db="EMBL/GenBank/DDBJ databases">
        <title>Genomic Encyclopedia of Type Strains, Phase IV (KMG-IV): sequencing the most valuable type-strain genomes for metagenomic binning, comparative biology and taxonomic classification.</title>
        <authorList>
            <person name="Goeker M."/>
        </authorList>
    </citation>
    <scope>NUCLEOTIDE SEQUENCE [LARGE SCALE GENOMIC DNA]</scope>
    <source>
        <strain evidence="7 10">DSM 100021</strain>
    </source>
</reference>
<feature type="transmembrane region" description="Helical" evidence="5">
    <location>
        <begin position="273"/>
        <end position="294"/>
    </location>
</feature>
<gene>
    <name evidence="8" type="ORF">BJF91_23390</name>
    <name evidence="7" type="ORF">GGQ71_001335</name>
</gene>
<evidence type="ECO:0000313" key="8">
    <source>
        <dbReference type="EMBL" id="OLP51869.1"/>
    </source>
</evidence>
<feature type="transmembrane region" description="Helical" evidence="5">
    <location>
        <begin position="210"/>
        <end position="239"/>
    </location>
</feature>
<dbReference type="SUPFAM" id="SSF103481">
    <property type="entry name" value="Multidrug resistance efflux transporter EmrE"/>
    <property type="match status" value="2"/>
</dbReference>
<evidence type="ECO:0000256" key="1">
    <source>
        <dbReference type="ARBA" id="ARBA00004141"/>
    </source>
</evidence>
<dbReference type="Proteomes" id="UP000544107">
    <property type="component" value="Unassembled WGS sequence"/>
</dbReference>
<feature type="transmembrane region" description="Helical" evidence="5">
    <location>
        <begin position="35"/>
        <end position="55"/>
    </location>
</feature>
<dbReference type="GO" id="GO:0016020">
    <property type="term" value="C:membrane"/>
    <property type="evidence" value="ECO:0007669"/>
    <property type="project" value="UniProtKB-SubCell"/>
</dbReference>
<feature type="domain" description="EamA" evidence="6">
    <location>
        <begin position="156"/>
        <end position="289"/>
    </location>
</feature>
<protein>
    <submittedName>
        <fullName evidence="7">Drug/metabolite transporter (DMT)-like permease</fullName>
    </submittedName>
</protein>
<sequence>MTSPTLAKDLALLLLLATVWGAAYSFIRVGVETIPPITLIAARTLLAGALLLAILKGRGLRLPRDMATWRRFLIQACLNSALPFTLIAWAELHVEAGLAVILNALTPIFTFLITAGITRHESLGPRKLIGVVLGISGTCLIIGFNAFHSAGTDLIAQLAVVLASVCYAMAAIFGRNFRGLDPMMPAAGSLISGAAILIPFSLVIDRPWTLSVSFASIAALLALSVFSTALAFVIYFRLVHRLGSVATTSQAYLRVPIGVGIGAVFLGERFSPTVLAGLLLVVAGVFAMSVPAPVRLSQPLDWLRARRHPAP</sequence>
<name>A0A1Q9AAH8_9HYPH</name>
<accession>A0A1Q9AAH8</accession>
<dbReference type="STRING" id="887144.BJF91_23390"/>
<evidence type="ECO:0000313" key="10">
    <source>
        <dbReference type="Proteomes" id="UP000544107"/>
    </source>
</evidence>
<evidence type="ECO:0000313" key="7">
    <source>
        <dbReference type="EMBL" id="MBB4007072.1"/>
    </source>
</evidence>
<dbReference type="Proteomes" id="UP000185598">
    <property type="component" value="Unassembled WGS sequence"/>
</dbReference>
<dbReference type="EMBL" id="JACIED010000002">
    <property type="protein sequence ID" value="MBB4007072.1"/>
    <property type="molecule type" value="Genomic_DNA"/>
</dbReference>
<evidence type="ECO:0000313" key="9">
    <source>
        <dbReference type="Proteomes" id="UP000185598"/>
    </source>
</evidence>
<dbReference type="Pfam" id="PF00892">
    <property type="entry name" value="EamA"/>
    <property type="match status" value="2"/>
</dbReference>
<keyword evidence="4 5" id="KW-0472">Membrane</keyword>
<feature type="domain" description="EamA" evidence="6">
    <location>
        <begin position="11"/>
        <end position="142"/>
    </location>
</feature>
<dbReference type="PANTHER" id="PTHR32322:SF9">
    <property type="entry name" value="AMINO-ACID METABOLITE EFFLUX PUMP-RELATED"/>
    <property type="match status" value="1"/>
</dbReference>
<evidence type="ECO:0000256" key="2">
    <source>
        <dbReference type="ARBA" id="ARBA00022692"/>
    </source>
</evidence>
<comment type="subcellular location">
    <subcellularLocation>
        <location evidence="1">Membrane</location>
        <topology evidence="1">Multi-pass membrane protein</topology>
    </subcellularLocation>
</comment>
<dbReference type="PANTHER" id="PTHR32322">
    <property type="entry name" value="INNER MEMBRANE TRANSPORTER"/>
    <property type="match status" value="1"/>
</dbReference>
<keyword evidence="2 5" id="KW-0812">Transmembrane</keyword>